<dbReference type="EMBL" id="LIWG01000012">
    <property type="protein sequence ID" value="MBE3608726.1"/>
    <property type="molecule type" value="Genomic_DNA"/>
</dbReference>
<keyword evidence="5 8" id="KW-0812">Transmembrane</keyword>
<feature type="transmembrane region" description="Helical" evidence="8">
    <location>
        <begin position="276"/>
        <end position="300"/>
    </location>
</feature>
<reference evidence="9 10" key="1">
    <citation type="submission" date="2015-08" db="EMBL/GenBank/DDBJ databases">
        <title>Comparative genomics of the Campylobacter concisus group.</title>
        <authorList>
            <person name="Yee E."/>
            <person name="Chapman M.H."/>
            <person name="Huynh S."/>
            <person name="Bono J.L."/>
            <person name="On S.L."/>
            <person name="St Leger J."/>
            <person name="Foster G."/>
            <person name="Parker C.T."/>
            <person name="Miller W.G."/>
        </authorList>
    </citation>
    <scope>NUCLEOTIDE SEQUENCE [LARGE SCALE GENOMIC DNA]</scope>
    <source>
        <strain evidence="9 10">RM9337</strain>
    </source>
</reference>
<keyword evidence="10" id="KW-1185">Reference proteome</keyword>
<feature type="transmembrane region" description="Helical" evidence="8">
    <location>
        <begin position="6"/>
        <end position="22"/>
    </location>
</feature>
<comment type="subcellular location">
    <subcellularLocation>
        <location evidence="1">Cell membrane</location>
        <topology evidence="1">Multi-pass membrane protein</topology>
    </subcellularLocation>
</comment>
<evidence type="ECO:0000256" key="1">
    <source>
        <dbReference type="ARBA" id="ARBA00004651"/>
    </source>
</evidence>
<evidence type="ECO:0000256" key="7">
    <source>
        <dbReference type="ARBA" id="ARBA00023136"/>
    </source>
</evidence>
<keyword evidence="3" id="KW-0813">Transport</keyword>
<keyword evidence="4" id="KW-1003">Cell membrane</keyword>
<evidence type="ECO:0000256" key="6">
    <source>
        <dbReference type="ARBA" id="ARBA00022989"/>
    </source>
</evidence>
<keyword evidence="7 8" id="KW-0472">Membrane</keyword>
<dbReference type="Proteomes" id="UP000650616">
    <property type="component" value="Unassembled WGS sequence"/>
</dbReference>
<feature type="transmembrane region" description="Helical" evidence="8">
    <location>
        <begin position="29"/>
        <end position="47"/>
    </location>
</feature>
<dbReference type="InterPro" id="IPR038770">
    <property type="entry name" value="Na+/solute_symporter_sf"/>
</dbReference>
<dbReference type="RefSeq" id="WP_170017037.1">
    <property type="nucleotide sequence ID" value="NZ_CP012545.1"/>
</dbReference>
<evidence type="ECO:0000313" key="9">
    <source>
        <dbReference type="EMBL" id="MBE3608726.1"/>
    </source>
</evidence>
<gene>
    <name evidence="9" type="ORF">CCAL9337_08345</name>
</gene>
<feature type="transmembrane region" description="Helical" evidence="8">
    <location>
        <begin position="160"/>
        <end position="178"/>
    </location>
</feature>
<dbReference type="AlphaFoldDB" id="A0AAW3ZYG9"/>
<feature type="transmembrane region" description="Helical" evidence="8">
    <location>
        <begin position="198"/>
        <end position="216"/>
    </location>
</feature>
<comment type="caution">
    <text evidence="9">The sequence shown here is derived from an EMBL/GenBank/DDBJ whole genome shotgun (WGS) entry which is preliminary data.</text>
</comment>
<feature type="transmembrane region" description="Helical" evidence="8">
    <location>
        <begin position="59"/>
        <end position="84"/>
    </location>
</feature>
<organism evidence="9 10">
    <name type="scientific">Campylobacter californiensis</name>
    <dbReference type="NCBI Taxonomy" id="1032243"/>
    <lineage>
        <taxon>Bacteria</taxon>
        <taxon>Pseudomonadati</taxon>
        <taxon>Campylobacterota</taxon>
        <taxon>Epsilonproteobacteria</taxon>
        <taxon>Campylobacterales</taxon>
        <taxon>Campylobacteraceae</taxon>
        <taxon>Campylobacter</taxon>
    </lineage>
</organism>
<sequence length="302" mass="32653">MNFIPLFSIFFIVAIGFFAKKIKILEQKHSIIFVDFVLCFAIPALIFDKVYHVNIDIELLNTIATGFLGTLTGALVALGLGILFKFSKPTIVSMVMLSLFGNTLFVGMPVIQGFFGDGVLNEIIFYDQLATSIPISILGPLILSFGAPEKVSLFQNAMKILKFPPFVALILALCLKEISLPEFIFEPLHMLEGSVTPVALFAIGVGLSFGSITSSYKSVSIVLFCKMVVPALFFAAITGTLNIPINQTWLVGLFQSCMPPMVLASAMIMKAGLDSSLAISAVALGVAFSFAIFPMLFFIFGA</sequence>
<evidence type="ECO:0000313" key="10">
    <source>
        <dbReference type="Proteomes" id="UP000650616"/>
    </source>
</evidence>
<feature type="transmembrane region" description="Helical" evidence="8">
    <location>
        <begin position="223"/>
        <end position="243"/>
    </location>
</feature>
<dbReference type="InterPro" id="IPR004776">
    <property type="entry name" value="Mem_transp_PIN-like"/>
</dbReference>
<evidence type="ECO:0000256" key="5">
    <source>
        <dbReference type="ARBA" id="ARBA00022692"/>
    </source>
</evidence>
<evidence type="ECO:0000256" key="2">
    <source>
        <dbReference type="ARBA" id="ARBA00010145"/>
    </source>
</evidence>
<evidence type="ECO:0000256" key="8">
    <source>
        <dbReference type="SAM" id="Phobius"/>
    </source>
</evidence>
<keyword evidence="6 8" id="KW-1133">Transmembrane helix</keyword>
<dbReference type="Gene3D" id="1.20.1530.20">
    <property type="match status" value="1"/>
</dbReference>
<evidence type="ECO:0000256" key="3">
    <source>
        <dbReference type="ARBA" id="ARBA00022448"/>
    </source>
</evidence>
<dbReference type="PANTHER" id="PTHR36838">
    <property type="entry name" value="AUXIN EFFLUX CARRIER FAMILY PROTEIN"/>
    <property type="match status" value="1"/>
</dbReference>
<protein>
    <submittedName>
        <fullName evidence="9">AEC family transporter</fullName>
    </submittedName>
</protein>
<dbReference type="GO" id="GO:0005886">
    <property type="term" value="C:plasma membrane"/>
    <property type="evidence" value="ECO:0007669"/>
    <property type="project" value="UniProtKB-SubCell"/>
</dbReference>
<name>A0AAW3ZYG9_9BACT</name>
<proteinExistence type="inferred from homology"/>
<evidence type="ECO:0000256" key="4">
    <source>
        <dbReference type="ARBA" id="ARBA00022475"/>
    </source>
</evidence>
<dbReference type="GO" id="GO:0055085">
    <property type="term" value="P:transmembrane transport"/>
    <property type="evidence" value="ECO:0007669"/>
    <property type="project" value="InterPro"/>
</dbReference>
<feature type="transmembrane region" description="Helical" evidence="8">
    <location>
        <begin position="91"/>
        <end position="111"/>
    </location>
</feature>
<comment type="similarity">
    <text evidence="2">Belongs to the auxin efflux carrier (TC 2.A.69) family.</text>
</comment>
<feature type="transmembrane region" description="Helical" evidence="8">
    <location>
        <begin position="123"/>
        <end position="148"/>
    </location>
</feature>
<accession>A0AAW3ZYG9</accession>
<dbReference type="Pfam" id="PF03547">
    <property type="entry name" value="Mem_trans"/>
    <property type="match status" value="1"/>
</dbReference>
<dbReference type="PANTHER" id="PTHR36838:SF1">
    <property type="entry name" value="SLR1864 PROTEIN"/>
    <property type="match status" value="1"/>
</dbReference>